<accession>A0A6C0HID7</accession>
<reference evidence="2" key="1">
    <citation type="journal article" date="2020" name="Nature">
        <title>Giant virus diversity and host interactions through global metagenomics.</title>
        <authorList>
            <person name="Schulz F."/>
            <person name="Roux S."/>
            <person name="Paez-Espino D."/>
            <person name="Jungbluth S."/>
            <person name="Walsh D.A."/>
            <person name="Denef V.J."/>
            <person name="McMahon K.D."/>
            <person name="Konstantinidis K.T."/>
            <person name="Eloe-Fadrosh E.A."/>
            <person name="Kyrpides N.C."/>
            <person name="Woyke T."/>
        </authorList>
    </citation>
    <scope>NUCLEOTIDE SEQUENCE</scope>
    <source>
        <strain evidence="2">GVMAG-M-3300023184-120</strain>
    </source>
</reference>
<dbReference type="AlphaFoldDB" id="A0A6C0HID7"/>
<evidence type="ECO:0000256" key="1">
    <source>
        <dbReference type="SAM" id="Phobius"/>
    </source>
</evidence>
<feature type="transmembrane region" description="Helical" evidence="1">
    <location>
        <begin position="193"/>
        <end position="214"/>
    </location>
</feature>
<sequence length="449" mass="52796">MVILYILMQTYDILEDDKCSHFFVELDSRDIESNQIKRSAVVQDDQSSVNLSEVYSNNSNDKYMNRLQTELQDFKNNHIINSNKFSEIDVGSDSGSLSDLDDRSSCLSDRIKPKYKKLTYEEVEYSLNKYQTKEQQIISEVELLLTFLRGQKHVHRQAHRVTITKYNLIMFPAMFATGCITVVSPFIQEISWSGWALSILNALLTVMIAMNNFMKYQAVAEIFMNIANQYDNLMVAVEMSRNQFLFIDGEAARRTFILDKMKETENRIMDIKLNFNNVIMPHEIQLHNPIISHVNIFSFIRKIDDHKRSLILKYKDIKNEISYIMYKWERKDAYSSNCIRKETEVKRLETLLAKKDKLKLQLIHNNTTNVYTYVDNLFTREIKRSEEYYTFHSGGLYAIYPPKPFVHLKYGNPVVDNYLNFIFSINPKHPEPDEHKFGINKDLFSMSLE</sequence>
<keyword evidence="1" id="KW-1133">Transmembrane helix</keyword>
<proteinExistence type="predicted"/>
<dbReference type="EMBL" id="MN739968">
    <property type="protein sequence ID" value="QHT80401.1"/>
    <property type="molecule type" value="Genomic_DNA"/>
</dbReference>
<keyword evidence="1" id="KW-0472">Membrane</keyword>
<feature type="transmembrane region" description="Helical" evidence="1">
    <location>
        <begin position="166"/>
        <end position="187"/>
    </location>
</feature>
<evidence type="ECO:0000313" key="2">
    <source>
        <dbReference type="EMBL" id="QHT80401.1"/>
    </source>
</evidence>
<keyword evidence="1" id="KW-0812">Transmembrane</keyword>
<name>A0A6C0HID7_9ZZZZ</name>
<organism evidence="2">
    <name type="scientific">viral metagenome</name>
    <dbReference type="NCBI Taxonomy" id="1070528"/>
    <lineage>
        <taxon>unclassified sequences</taxon>
        <taxon>metagenomes</taxon>
        <taxon>organismal metagenomes</taxon>
    </lineage>
</organism>
<protein>
    <submittedName>
        <fullName evidence="2">Uncharacterized protein</fullName>
    </submittedName>
</protein>